<dbReference type="GO" id="GO:0000160">
    <property type="term" value="P:phosphorelay signal transduction system"/>
    <property type="evidence" value="ECO:0007669"/>
    <property type="project" value="InterPro"/>
</dbReference>
<name>A0A0K8P8L1_PISS1</name>
<organism evidence="4 5">
    <name type="scientific">Piscinibacter sakaiensis</name>
    <name type="common">Ideonella sakaiensis</name>
    <dbReference type="NCBI Taxonomy" id="1547922"/>
    <lineage>
        <taxon>Bacteria</taxon>
        <taxon>Pseudomonadati</taxon>
        <taxon>Pseudomonadota</taxon>
        <taxon>Betaproteobacteria</taxon>
        <taxon>Burkholderiales</taxon>
        <taxon>Sphaerotilaceae</taxon>
        <taxon>Piscinibacter</taxon>
    </lineage>
</organism>
<dbReference type="InterPro" id="IPR050595">
    <property type="entry name" value="Bact_response_regulator"/>
</dbReference>
<evidence type="ECO:0000313" key="5">
    <source>
        <dbReference type="Proteomes" id="UP000037660"/>
    </source>
</evidence>
<dbReference type="EMBL" id="BBYR01000078">
    <property type="protein sequence ID" value="GAP38530.1"/>
    <property type="molecule type" value="Genomic_DNA"/>
</dbReference>
<evidence type="ECO:0000313" key="4">
    <source>
        <dbReference type="EMBL" id="GAP38530.1"/>
    </source>
</evidence>
<dbReference type="CDD" id="cd00156">
    <property type="entry name" value="REC"/>
    <property type="match status" value="1"/>
</dbReference>
<reference evidence="4 5" key="2">
    <citation type="journal article" date="2016" name="Science">
        <title>A bacterium that degrades and assimilates poly(ethylene terephthalate).</title>
        <authorList>
            <person name="Yoshida S."/>
            <person name="Hiraga K."/>
            <person name="Takehana T."/>
            <person name="Taniguchi I."/>
            <person name="Yamaji H."/>
            <person name="Maeda Y."/>
            <person name="Toyohara K."/>
            <person name="Miyamoto K."/>
            <person name="Kimura Y."/>
            <person name="Oda K."/>
        </authorList>
    </citation>
    <scope>NUCLEOTIDE SEQUENCE [LARGE SCALE GENOMIC DNA]</scope>
    <source>
        <strain evidence="5">NBRC 110686 / TISTR 2288 / 201-F6</strain>
    </source>
</reference>
<dbReference type="Gene3D" id="3.40.50.2300">
    <property type="match status" value="1"/>
</dbReference>
<evidence type="ECO:0000256" key="1">
    <source>
        <dbReference type="ARBA" id="ARBA00022553"/>
    </source>
</evidence>
<dbReference type="InterPro" id="IPR001789">
    <property type="entry name" value="Sig_transdc_resp-reg_receiver"/>
</dbReference>
<dbReference type="PANTHER" id="PTHR44591:SF3">
    <property type="entry name" value="RESPONSE REGULATORY DOMAIN-CONTAINING PROTEIN"/>
    <property type="match status" value="1"/>
</dbReference>
<dbReference type="SMART" id="SM00448">
    <property type="entry name" value="REC"/>
    <property type="match status" value="1"/>
</dbReference>
<gene>
    <name evidence="4" type="ORF">ISF6_4988</name>
</gene>
<comment type="caution">
    <text evidence="4">The sequence shown here is derived from an EMBL/GenBank/DDBJ whole genome shotgun (WGS) entry which is preliminary data.</text>
</comment>
<keyword evidence="5" id="KW-1185">Reference proteome</keyword>
<accession>A0A0K8P8L1</accession>
<dbReference type="SUPFAM" id="SSF52172">
    <property type="entry name" value="CheY-like"/>
    <property type="match status" value="1"/>
</dbReference>
<reference evidence="5" key="1">
    <citation type="submission" date="2015-07" db="EMBL/GenBank/DDBJ databases">
        <title>Discovery of a poly(ethylene terephthalate assimilation.</title>
        <authorList>
            <person name="Yoshida S."/>
            <person name="Hiraga K."/>
            <person name="Takehana T."/>
            <person name="Taniguchi I."/>
            <person name="Yamaji H."/>
            <person name="Maeda Y."/>
            <person name="Toyohara K."/>
            <person name="Miyamoto K."/>
            <person name="Kimura Y."/>
            <person name="Oda K."/>
        </authorList>
    </citation>
    <scope>NUCLEOTIDE SEQUENCE [LARGE SCALE GENOMIC DNA]</scope>
    <source>
        <strain evidence="5">NBRC 110686 / TISTR 2288 / 201-F6</strain>
    </source>
</reference>
<feature type="domain" description="Response regulatory" evidence="3">
    <location>
        <begin position="3"/>
        <end position="119"/>
    </location>
</feature>
<evidence type="ECO:0000256" key="2">
    <source>
        <dbReference type="PROSITE-ProRule" id="PRU00169"/>
    </source>
</evidence>
<evidence type="ECO:0000259" key="3">
    <source>
        <dbReference type="PROSITE" id="PS50110"/>
    </source>
</evidence>
<dbReference type="OrthoDB" id="9800897at2"/>
<sequence>MATILVIEDEASIRDNLERILRLEGHRAIQAADGASGLRLIAERRPDLVLCDIMMPGLTGFEVLAALQADPALRGIPLLFVSASAEPEKLEEALRLGARGYLTKPFNLAGLREALRRHLPAAPPPEGS</sequence>
<feature type="modified residue" description="4-aspartylphosphate" evidence="2">
    <location>
        <position position="52"/>
    </location>
</feature>
<dbReference type="STRING" id="1547922.ISF6_4988"/>
<dbReference type="AlphaFoldDB" id="A0A0K8P8L1"/>
<proteinExistence type="predicted"/>
<dbReference type="InterPro" id="IPR011006">
    <property type="entry name" value="CheY-like_superfamily"/>
</dbReference>
<keyword evidence="1 2" id="KW-0597">Phosphoprotein</keyword>
<dbReference type="PANTHER" id="PTHR44591">
    <property type="entry name" value="STRESS RESPONSE REGULATOR PROTEIN 1"/>
    <property type="match status" value="1"/>
</dbReference>
<dbReference type="RefSeq" id="WP_054022395.1">
    <property type="nucleotide sequence ID" value="NZ_BBYR01000078.1"/>
</dbReference>
<protein>
    <submittedName>
        <fullName evidence="4">Response regulator receiver protein</fullName>
    </submittedName>
</protein>
<dbReference type="Pfam" id="PF00072">
    <property type="entry name" value="Response_reg"/>
    <property type="match status" value="1"/>
</dbReference>
<dbReference type="PROSITE" id="PS50110">
    <property type="entry name" value="RESPONSE_REGULATORY"/>
    <property type="match status" value="1"/>
</dbReference>
<dbReference type="Proteomes" id="UP000037660">
    <property type="component" value="Unassembled WGS sequence"/>
</dbReference>